<reference evidence="9 10" key="1">
    <citation type="submission" date="2020-08" db="EMBL/GenBank/DDBJ databases">
        <title>Bridging the membrane lipid divide: bacteria of the FCB group superphylum have the potential to synthesize archaeal ether lipids.</title>
        <authorList>
            <person name="Villanueva L."/>
            <person name="Von Meijenfeldt F.A.B."/>
            <person name="Westbye A.B."/>
            <person name="Yadav S."/>
            <person name="Hopmans E.C."/>
            <person name="Dutilh B.E."/>
            <person name="Sinninghe Damste J.S."/>
        </authorList>
    </citation>
    <scope>NUCLEOTIDE SEQUENCE [LARGE SCALE GENOMIC DNA]</scope>
    <source>
        <strain evidence="9">NIOZ-UU30</strain>
    </source>
</reference>
<keyword evidence="3 7" id="KW-0812">Transmembrane</keyword>
<comment type="subcellular location">
    <subcellularLocation>
        <location evidence="1">Membrane</location>
        <topology evidence="1">Multi-pass membrane protein</topology>
    </subcellularLocation>
</comment>
<dbReference type="GO" id="GO:0016020">
    <property type="term" value="C:membrane"/>
    <property type="evidence" value="ECO:0007669"/>
    <property type="project" value="UniProtKB-SubCell"/>
</dbReference>
<dbReference type="InterPro" id="IPR051790">
    <property type="entry name" value="Cytochrome_c-biogenesis_DsbD"/>
</dbReference>
<organism evidence="9 10">
    <name type="scientific">Candidatus Desulfatibia profunda</name>
    <dbReference type="NCBI Taxonomy" id="2841695"/>
    <lineage>
        <taxon>Bacteria</taxon>
        <taxon>Pseudomonadati</taxon>
        <taxon>Thermodesulfobacteriota</taxon>
        <taxon>Desulfobacteria</taxon>
        <taxon>Desulfobacterales</taxon>
        <taxon>Desulfobacterales incertae sedis</taxon>
        <taxon>Candidatus Desulfatibia</taxon>
    </lineage>
</organism>
<keyword evidence="5 7" id="KW-1133">Transmembrane helix</keyword>
<evidence type="ECO:0000313" key="9">
    <source>
        <dbReference type="EMBL" id="MBC8360713.1"/>
    </source>
</evidence>
<dbReference type="GO" id="GO:0017004">
    <property type="term" value="P:cytochrome complex assembly"/>
    <property type="evidence" value="ECO:0007669"/>
    <property type="project" value="UniProtKB-KW"/>
</dbReference>
<evidence type="ECO:0000256" key="3">
    <source>
        <dbReference type="ARBA" id="ARBA00022692"/>
    </source>
</evidence>
<dbReference type="PANTHER" id="PTHR31272:SF4">
    <property type="entry name" value="CYTOCHROME C-TYPE BIOGENESIS PROTEIN HI_1454-RELATED"/>
    <property type="match status" value="1"/>
</dbReference>
<feature type="domain" description="Cytochrome C biogenesis protein transmembrane" evidence="8">
    <location>
        <begin position="9"/>
        <end position="223"/>
    </location>
</feature>
<dbReference type="AlphaFoldDB" id="A0A8J6TLJ1"/>
<feature type="transmembrane region" description="Helical" evidence="7">
    <location>
        <begin position="6"/>
        <end position="34"/>
    </location>
</feature>
<evidence type="ECO:0000256" key="7">
    <source>
        <dbReference type="SAM" id="Phobius"/>
    </source>
</evidence>
<comment type="similarity">
    <text evidence="2">Belongs to the DsbD family.</text>
</comment>
<keyword evidence="6 7" id="KW-0472">Membrane</keyword>
<dbReference type="Proteomes" id="UP000603434">
    <property type="component" value="Unassembled WGS sequence"/>
</dbReference>
<protein>
    <submittedName>
        <fullName evidence="9">Cytochrome c biogenesis protein CcdA</fullName>
    </submittedName>
</protein>
<sequence>MFFETISFPAAFLAGLLSFLSPCVLPLIPAYFTFITGYSLEELTEGKIEIRRKVILSTLFYVSGFSFVFILMGASASYLGGFIYKYRDVIRIAGGLLIIILGIHLTGVLHIRSLYFEKRIQIKKKPLHFLGTFIIGMAFGAGWSPCIGPLLGSILIVAGSQKTVGHGIVLLGVYSAGLALPFVIISVFINFLLVFIQRASRIVKYVNAAAGVLLILVGLALLTNKLYVFSGS</sequence>
<comment type="caution">
    <text evidence="9">The sequence shown here is derived from an EMBL/GenBank/DDBJ whole genome shotgun (WGS) entry which is preliminary data.</text>
</comment>
<name>A0A8J6TLJ1_9BACT</name>
<proteinExistence type="inferred from homology"/>
<evidence type="ECO:0000256" key="5">
    <source>
        <dbReference type="ARBA" id="ARBA00022989"/>
    </source>
</evidence>
<feature type="transmembrane region" description="Helical" evidence="7">
    <location>
        <begin position="127"/>
        <end position="156"/>
    </location>
</feature>
<evidence type="ECO:0000256" key="2">
    <source>
        <dbReference type="ARBA" id="ARBA00006143"/>
    </source>
</evidence>
<evidence type="ECO:0000256" key="6">
    <source>
        <dbReference type="ARBA" id="ARBA00023136"/>
    </source>
</evidence>
<evidence type="ECO:0000256" key="1">
    <source>
        <dbReference type="ARBA" id="ARBA00004141"/>
    </source>
</evidence>
<dbReference type="InterPro" id="IPR003834">
    <property type="entry name" value="Cyt_c_assmbl_TM_dom"/>
</dbReference>
<keyword evidence="4" id="KW-0201">Cytochrome c-type biogenesis</keyword>
<feature type="transmembrane region" description="Helical" evidence="7">
    <location>
        <begin position="205"/>
        <end position="223"/>
    </location>
</feature>
<accession>A0A8J6TLJ1</accession>
<dbReference type="Pfam" id="PF02683">
    <property type="entry name" value="DsbD_TM"/>
    <property type="match status" value="1"/>
</dbReference>
<evidence type="ECO:0000259" key="8">
    <source>
        <dbReference type="Pfam" id="PF02683"/>
    </source>
</evidence>
<evidence type="ECO:0000313" key="10">
    <source>
        <dbReference type="Proteomes" id="UP000603434"/>
    </source>
</evidence>
<dbReference type="EMBL" id="JACNJH010000102">
    <property type="protein sequence ID" value="MBC8360713.1"/>
    <property type="molecule type" value="Genomic_DNA"/>
</dbReference>
<feature type="transmembrane region" description="Helical" evidence="7">
    <location>
        <begin position="92"/>
        <end position="115"/>
    </location>
</feature>
<feature type="transmembrane region" description="Helical" evidence="7">
    <location>
        <begin position="54"/>
        <end position="80"/>
    </location>
</feature>
<feature type="transmembrane region" description="Helical" evidence="7">
    <location>
        <begin position="168"/>
        <end position="193"/>
    </location>
</feature>
<evidence type="ECO:0000256" key="4">
    <source>
        <dbReference type="ARBA" id="ARBA00022748"/>
    </source>
</evidence>
<dbReference type="PANTHER" id="PTHR31272">
    <property type="entry name" value="CYTOCHROME C-TYPE BIOGENESIS PROTEIN HI_1454-RELATED"/>
    <property type="match status" value="1"/>
</dbReference>
<gene>
    <name evidence="9" type="ORF">H8E23_04895</name>
</gene>